<gene>
    <name evidence="7" type="ORF">B0I36DRAFT_236933</name>
</gene>
<dbReference type="GO" id="GO:0045254">
    <property type="term" value="C:pyruvate dehydrogenase complex"/>
    <property type="evidence" value="ECO:0007669"/>
    <property type="project" value="InterPro"/>
</dbReference>
<dbReference type="AlphaFoldDB" id="A0A9P9BUU2"/>
<feature type="domain" description="Peripheral subunit-binding (PSBD)" evidence="6">
    <location>
        <begin position="172"/>
        <end position="212"/>
    </location>
</feature>
<feature type="region of interest" description="Disordered" evidence="4">
    <location>
        <begin position="126"/>
        <end position="169"/>
    </location>
</feature>
<dbReference type="InterPro" id="IPR000089">
    <property type="entry name" value="Biotin_lipoyl"/>
</dbReference>
<evidence type="ECO:0000256" key="3">
    <source>
        <dbReference type="ARBA" id="ARBA00022946"/>
    </source>
</evidence>
<keyword evidence="2" id="KW-0450">Lipoyl</keyword>
<evidence type="ECO:0000256" key="4">
    <source>
        <dbReference type="SAM" id="MobiDB-lite"/>
    </source>
</evidence>
<dbReference type="GO" id="GO:0006086">
    <property type="term" value="P:pyruvate decarboxylation to acetyl-CoA"/>
    <property type="evidence" value="ECO:0007669"/>
    <property type="project" value="InterPro"/>
</dbReference>
<evidence type="ECO:0000259" key="6">
    <source>
        <dbReference type="PROSITE" id="PS51826"/>
    </source>
</evidence>
<dbReference type="SUPFAM" id="SSF47005">
    <property type="entry name" value="Peripheral subunit-binding domain of 2-oxo acid dehydrogenase complex"/>
    <property type="match status" value="1"/>
</dbReference>
<sequence>MASFAGASRMSVRLVARRVAQDASRGFRSSAAPMAAHNFTMPALSPTMTEGNIASWKIKEGDSFSAGDVLLEIETDKASMDVEAQDDGILMKIIQGDGTKSIQVGSRIGVLAEAGDDISSLELPADEAKASKPEPKKEEAAAPPVSGQAPAAASGKRQPNKSGKKAEPQKYPLYPSVAHLIKENGLDDAAVSEMTPTGPQGRLLKGDVLAYLGSISEKRPAEIKARFDHNSHLDLSNIKIAAPKEAPAAKKSGAAPSAPVVEDLIVSTPISFHKVVEVQKRIEETIGTFLPLSTFITRATEMANDELPLASNYKPTADELFNQVLGLDKVNPTTSRGYYMPQVAALPTPSLMGVAPKPARSPAAKVDLIDFLAPTPKKTKPVTSQQTTAGVTVSGLNVFSLAVPAAEKKRADAFLQRVKMLLEADPGRLVL</sequence>
<dbReference type="Gene3D" id="4.10.320.10">
    <property type="entry name" value="E3-binding domain"/>
    <property type="match status" value="1"/>
</dbReference>
<reference evidence="7" key="1">
    <citation type="journal article" date="2021" name="Nat. Commun.">
        <title>Genetic determinants of endophytism in the Arabidopsis root mycobiome.</title>
        <authorList>
            <person name="Mesny F."/>
            <person name="Miyauchi S."/>
            <person name="Thiergart T."/>
            <person name="Pickel B."/>
            <person name="Atanasova L."/>
            <person name="Karlsson M."/>
            <person name="Huettel B."/>
            <person name="Barry K.W."/>
            <person name="Haridas S."/>
            <person name="Chen C."/>
            <person name="Bauer D."/>
            <person name="Andreopoulos W."/>
            <person name="Pangilinan J."/>
            <person name="LaButti K."/>
            <person name="Riley R."/>
            <person name="Lipzen A."/>
            <person name="Clum A."/>
            <person name="Drula E."/>
            <person name="Henrissat B."/>
            <person name="Kohler A."/>
            <person name="Grigoriev I.V."/>
            <person name="Martin F.M."/>
            <person name="Hacquard S."/>
        </authorList>
    </citation>
    <scope>NUCLEOTIDE SEQUENCE</scope>
    <source>
        <strain evidence="7">MPI-CAGE-CH-0230</strain>
    </source>
</reference>
<dbReference type="PROSITE" id="PS50968">
    <property type="entry name" value="BIOTINYL_LIPOYL"/>
    <property type="match status" value="1"/>
</dbReference>
<evidence type="ECO:0000256" key="2">
    <source>
        <dbReference type="ARBA" id="ARBA00022823"/>
    </source>
</evidence>
<evidence type="ECO:0000313" key="7">
    <source>
        <dbReference type="EMBL" id="KAH7037991.1"/>
    </source>
</evidence>
<accession>A0A9P9BUU2</accession>
<dbReference type="Pfam" id="PF00364">
    <property type="entry name" value="Biotin_lipoyl"/>
    <property type="match status" value="1"/>
</dbReference>
<dbReference type="InterPro" id="IPR004167">
    <property type="entry name" value="PSBD"/>
</dbReference>
<keyword evidence="3" id="KW-0809">Transit peptide</keyword>
<feature type="compositionally biased region" description="Basic and acidic residues" evidence="4">
    <location>
        <begin position="126"/>
        <end position="140"/>
    </location>
</feature>
<dbReference type="OrthoDB" id="202158at2759"/>
<dbReference type="Pfam" id="PF02817">
    <property type="entry name" value="E3_binding"/>
    <property type="match status" value="1"/>
</dbReference>
<evidence type="ECO:0000259" key="5">
    <source>
        <dbReference type="PROSITE" id="PS50968"/>
    </source>
</evidence>
<dbReference type="InterPro" id="IPR045257">
    <property type="entry name" value="E2/Pdx1"/>
</dbReference>
<dbReference type="InterPro" id="IPR003016">
    <property type="entry name" value="2-oxoA_DH_lipoyl-BS"/>
</dbReference>
<dbReference type="PANTHER" id="PTHR23151">
    <property type="entry name" value="DIHYDROLIPOAMIDE ACETYL/SUCCINYL-TRANSFERASE-RELATED"/>
    <property type="match status" value="1"/>
</dbReference>
<dbReference type="RefSeq" id="XP_046017112.1">
    <property type="nucleotide sequence ID" value="XM_046149500.1"/>
</dbReference>
<comment type="similarity">
    <text evidence="1">Belongs to the 2-oxoacid dehydrogenase family.</text>
</comment>
<dbReference type="PROSITE" id="PS00189">
    <property type="entry name" value="LIPOYL"/>
    <property type="match status" value="1"/>
</dbReference>
<dbReference type="GeneID" id="70179046"/>
<evidence type="ECO:0000313" key="8">
    <source>
        <dbReference type="Proteomes" id="UP000756346"/>
    </source>
</evidence>
<dbReference type="CDD" id="cd06849">
    <property type="entry name" value="lipoyl_domain"/>
    <property type="match status" value="1"/>
</dbReference>
<dbReference type="Proteomes" id="UP000756346">
    <property type="component" value="Unassembled WGS sequence"/>
</dbReference>
<evidence type="ECO:0000256" key="1">
    <source>
        <dbReference type="ARBA" id="ARBA00007317"/>
    </source>
</evidence>
<name>A0A9P9BUU2_9PEZI</name>
<proteinExistence type="inferred from homology"/>
<protein>
    <submittedName>
        <fullName evidence="7">Biotin-requiring enzyme</fullName>
    </submittedName>
</protein>
<dbReference type="InterPro" id="IPR036625">
    <property type="entry name" value="E3-bd_dom_sf"/>
</dbReference>
<keyword evidence="8" id="KW-1185">Reference proteome</keyword>
<dbReference type="InterPro" id="IPR011053">
    <property type="entry name" value="Single_hybrid_motif"/>
</dbReference>
<dbReference type="PANTHER" id="PTHR23151:SF82">
    <property type="entry name" value="PYRUVATE DEHYDROGENASE COMPLEX PROTEIN X COMPONENT, MITOCHONDRIAL"/>
    <property type="match status" value="1"/>
</dbReference>
<feature type="domain" description="Lipoyl-binding" evidence="5">
    <location>
        <begin position="36"/>
        <end position="112"/>
    </location>
</feature>
<dbReference type="PROSITE" id="PS51826">
    <property type="entry name" value="PSBD"/>
    <property type="match status" value="1"/>
</dbReference>
<comment type="caution">
    <text evidence="7">The sequence shown here is derived from an EMBL/GenBank/DDBJ whole genome shotgun (WGS) entry which is preliminary data.</text>
</comment>
<dbReference type="EMBL" id="JAGTJQ010000002">
    <property type="protein sequence ID" value="KAH7037991.1"/>
    <property type="molecule type" value="Genomic_DNA"/>
</dbReference>
<dbReference type="Gene3D" id="2.40.50.100">
    <property type="match status" value="1"/>
</dbReference>
<dbReference type="FunFam" id="2.40.50.100:FF:000010">
    <property type="entry name" value="Acetyltransferase component of pyruvate dehydrogenase complex"/>
    <property type="match status" value="1"/>
</dbReference>
<organism evidence="7 8">
    <name type="scientific">Microdochium trichocladiopsis</name>
    <dbReference type="NCBI Taxonomy" id="1682393"/>
    <lineage>
        <taxon>Eukaryota</taxon>
        <taxon>Fungi</taxon>
        <taxon>Dikarya</taxon>
        <taxon>Ascomycota</taxon>
        <taxon>Pezizomycotina</taxon>
        <taxon>Sordariomycetes</taxon>
        <taxon>Xylariomycetidae</taxon>
        <taxon>Xylariales</taxon>
        <taxon>Microdochiaceae</taxon>
        <taxon>Microdochium</taxon>
    </lineage>
</organism>
<dbReference type="SUPFAM" id="SSF51230">
    <property type="entry name" value="Single hybrid motif"/>
    <property type="match status" value="1"/>
</dbReference>
<dbReference type="GO" id="GO:0004742">
    <property type="term" value="F:dihydrolipoyllysine-residue acetyltransferase activity"/>
    <property type="evidence" value="ECO:0007669"/>
    <property type="project" value="TreeGrafter"/>
</dbReference>